<dbReference type="Pfam" id="PF09648">
    <property type="entry name" value="YycI"/>
    <property type="match status" value="1"/>
</dbReference>
<evidence type="ECO:0000313" key="4">
    <source>
        <dbReference type="EMBL" id="SEI85883.1"/>
    </source>
</evidence>
<dbReference type="Proteomes" id="UP000076878">
    <property type="component" value="Unassembled WGS sequence"/>
</dbReference>
<keyword evidence="1" id="KW-0472">Membrane</keyword>
<evidence type="ECO:0000313" key="3">
    <source>
        <dbReference type="EMBL" id="CZQ89041.1"/>
    </source>
</evidence>
<feature type="domain" description="Regulatory protein YycH-like" evidence="2">
    <location>
        <begin position="37"/>
        <end position="258"/>
    </location>
</feature>
<keyword evidence="1" id="KW-0812">Transmembrane</keyword>
<dbReference type="Gene3D" id="2.40.128.690">
    <property type="entry name" value="YycH protein, domain 3-like"/>
    <property type="match status" value="1"/>
</dbReference>
<dbReference type="EMBL" id="FNYT01000004">
    <property type="protein sequence ID" value="SEI85883.1"/>
    <property type="molecule type" value="Genomic_DNA"/>
</dbReference>
<name>A0A143YF05_9LACT</name>
<dbReference type="AlphaFoldDB" id="A0A143YF05"/>
<reference evidence="3 5" key="1">
    <citation type="submission" date="2016-02" db="EMBL/GenBank/DDBJ databases">
        <authorList>
            <person name="Wen L."/>
            <person name="He K."/>
            <person name="Yang H."/>
        </authorList>
    </citation>
    <scope>NUCLEOTIDE SEQUENCE [LARGE SCALE GENOMIC DNA]</scope>
    <source>
        <strain evidence="3">Trichococcus_R210</strain>
    </source>
</reference>
<dbReference type="Proteomes" id="UP000199280">
    <property type="component" value="Unassembled WGS sequence"/>
</dbReference>
<organism evidence="3 5">
    <name type="scientific">Trichococcus ilyis</name>
    <dbReference type="NCBI Taxonomy" id="640938"/>
    <lineage>
        <taxon>Bacteria</taxon>
        <taxon>Bacillati</taxon>
        <taxon>Bacillota</taxon>
        <taxon>Bacilli</taxon>
        <taxon>Lactobacillales</taxon>
        <taxon>Carnobacteriaceae</taxon>
        <taxon>Trichococcus</taxon>
    </lineage>
</organism>
<evidence type="ECO:0000313" key="6">
    <source>
        <dbReference type="Proteomes" id="UP000199280"/>
    </source>
</evidence>
<evidence type="ECO:0000313" key="5">
    <source>
        <dbReference type="Proteomes" id="UP000076878"/>
    </source>
</evidence>
<dbReference type="EMBL" id="FJNB01000004">
    <property type="protein sequence ID" value="CZQ89041.1"/>
    <property type="molecule type" value="Genomic_DNA"/>
</dbReference>
<evidence type="ECO:0000259" key="2">
    <source>
        <dbReference type="Pfam" id="PF09648"/>
    </source>
</evidence>
<reference evidence="4 6" key="2">
    <citation type="submission" date="2016-10" db="EMBL/GenBank/DDBJ databases">
        <authorList>
            <person name="Varghese N."/>
            <person name="Submissions S."/>
        </authorList>
    </citation>
    <scope>NUCLEOTIDE SEQUENCE [LARGE SCALE GENOMIC DNA]</scope>
    <source>
        <strain evidence="4 6">DSM 22150</strain>
    </source>
</reference>
<keyword evidence="1" id="KW-1133">Transmembrane helix</keyword>
<proteinExistence type="predicted"/>
<keyword evidence="6" id="KW-1185">Reference proteome</keyword>
<accession>A0A143YF05</accession>
<dbReference type="STRING" id="640938.TR210_764"/>
<feature type="transmembrane region" description="Helical" evidence="1">
    <location>
        <begin position="7"/>
        <end position="26"/>
    </location>
</feature>
<dbReference type="OrthoDB" id="2135943at2"/>
<gene>
    <name evidence="4" type="ORF">SAMN05216375_10492</name>
    <name evidence="3" type="ORF">TR210_764</name>
</gene>
<dbReference type="GO" id="GO:0016020">
    <property type="term" value="C:membrane"/>
    <property type="evidence" value="ECO:0007669"/>
    <property type="project" value="InterPro"/>
</dbReference>
<evidence type="ECO:0000256" key="1">
    <source>
        <dbReference type="SAM" id="Phobius"/>
    </source>
</evidence>
<dbReference type="RefSeq" id="WP_068621748.1">
    <property type="nucleotide sequence ID" value="NZ_FJNB01000004.1"/>
</dbReference>
<sequence>MDFRRIKIIFIITFAALNVYLLSVLLEKNATTLSFGSESTTLNIEEAMKADDISFPTLSTDQEKIPLLKTDKGGTLEADQAKLVNQTTVFEEGALSSILSEPIPLKLDSDNLAVVDRTPITQFISEGNVLHGAEYRFLTYLPLRRQLIYAQVANNVPIGDNTGSITFNLDPDYEVISYEQTYAGAAEVQGNSRSVISQKRAVEALYLNNQIPVDSTVRMVQLAYYRTLSLSDMDIYSPMWYIEIEIENAPVEIRRVDALTGSIITSPTVTFPAAEAQIKAKTSTSSALLLEEADSSGTEEVRE</sequence>
<protein>
    <submittedName>
        <fullName evidence="4">Two-component signal transduction system YycFG, regulatory protein YycI</fullName>
    </submittedName>
    <submittedName>
        <fullName evidence="3">Yych protein</fullName>
    </submittedName>
</protein>
<dbReference type="InterPro" id="IPR018604">
    <property type="entry name" value="YycI-like"/>
</dbReference>